<keyword evidence="2" id="KW-1133">Transmembrane helix</keyword>
<keyword evidence="2" id="KW-0812">Transmembrane</keyword>
<evidence type="ECO:0000313" key="4">
    <source>
        <dbReference type="Proteomes" id="UP001497453"/>
    </source>
</evidence>
<name>A0ABP1DQK8_9APHY</name>
<accession>A0ABP1DQK8</accession>
<feature type="compositionally biased region" description="Basic and acidic residues" evidence="1">
    <location>
        <begin position="515"/>
        <end position="524"/>
    </location>
</feature>
<keyword evidence="4" id="KW-1185">Reference proteome</keyword>
<feature type="compositionally biased region" description="Basic and acidic residues" evidence="1">
    <location>
        <begin position="464"/>
        <end position="480"/>
    </location>
</feature>
<feature type="region of interest" description="Disordered" evidence="1">
    <location>
        <begin position="453"/>
        <end position="527"/>
    </location>
</feature>
<feature type="region of interest" description="Disordered" evidence="1">
    <location>
        <begin position="1"/>
        <end position="96"/>
    </location>
</feature>
<protein>
    <recommendedName>
        <fullName evidence="5">BRCT domain-containing protein</fullName>
    </recommendedName>
</protein>
<evidence type="ECO:0008006" key="5">
    <source>
        <dbReference type="Google" id="ProtNLM"/>
    </source>
</evidence>
<dbReference type="EMBL" id="OZ037948">
    <property type="protein sequence ID" value="CAL1710121.1"/>
    <property type="molecule type" value="Genomic_DNA"/>
</dbReference>
<feature type="compositionally biased region" description="Low complexity" evidence="1">
    <location>
        <begin position="33"/>
        <end position="70"/>
    </location>
</feature>
<feature type="transmembrane region" description="Helical" evidence="2">
    <location>
        <begin position="572"/>
        <end position="594"/>
    </location>
</feature>
<feature type="compositionally biased region" description="Low complexity" evidence="1">
    <location>
        <begin position="481"/>
        <end position="491"/>
    </location>
</feature>
<sequence>MEDEHTASSSVGTLRGAPLHLTISPPDITDLTSPRAASPHSSLPSPSSPSGDSVSSFPSVSSSFLFSSGPATPPQIDLDIPGHPPESESGHELIIPSLTLPSPIRRATQYGKTLGDVKLLVLSRAGANAEEFLRVLADEQCEDYVDVGTWENLTDHQNSRGNIHRLNISTDWIEHSDRHGLEKYEPAKNIEVTQLPDYDLDDDPDELLGSILERVHDPFQSMLSLVNFDQPPNPLLAQLLASPSSPLYTALLLLLPSCEFQPSSPESFARRHARRCSGSHSGYHPNANTIITALTPFDYQVISELSLHVPLIIFPSSALDTLRLHSHPRSSGTLHLSLFHPDSPHAFRTTLIHSPETLASLRLEAVDRFLRWREVERGVERVLDANSGIYPSTCAHLQTPRRERHAWDWETHDSPHSTIAGSGSGAASTRGKATVKWDKAHWESKWQGSLSTDVAKGLRRRRESVRGREVRPRQMAERRSTVTSPSSIRPSRPSPPQRLPSALTKRSSPPLRHQSPHDSSEKDVLPPPSMSFDPLHLPSLFAFSLSLFAPLRTRFFNSLPLGSRGDDPNGSVGLGVGIILGAFCAGFGIGYIIAGM</sequence>
<dbReference type="Proteomes" id="UP001497453">
    <property type="component" value="Chromosome 5"/>
</dbReference>
<keyword evidence="2" id="KW-0472">Membrane</keyword>
<gene>
    <name evidence="3" type="ORF">GFSPODELE1_LOCUS7665</name>
</gene>
<feature type="region of interest" description="Disordered" evidence="1">
    <location>
        <begin position="412"/>
        <end position="433"/>
    </location>
</feature>
<reference evidence="4" key="1">
    <citation type="submission" date="2024-04" db="EMBL/GenBank/DDBJ databases">
        <authorList>
            <person name="Shaw F."/>
            <person name="Minotto A."/>
        </authorList>
    </citation>
    <scope>NUCLEOTIDE SEQUENCE [LARGE SCALE GENOMIC DNA]</scope>
</reference>
<proteinExistence type="predicted"/>
<evidence type="ECO:0000256" key="2">
    <source>
        <dbReference type="SAM" id="Phobius"/>
    </source>
</evidence>
<feature type="compositionally biased region" description="Low complexity" evidence="1">
    <location>
        <begin position="417"/>
        <end position="433"/>
    </location>
</feature>
<evidence type="ECO:0000313" key="3">
    <source>
        <dbReference type="EMBL" id="CAL1710121.1"/>
    </source>
</evidence>
<evidence type="ECO:0000256" key="1">
    <source>
        <dbReference type="SAM" id="MobiDB-lite"/>
    </source>
</evidence>
<organism evidence="3 4">
    <name type="scientific">Somion occarium</name>
    <dbReference type="NCBI Taxonomy" id="3059160"/>
    <lineage>
        <taxon>Eukaryota</taxon>
        <taxon>Fungi</taxon>
        <taxon>Dikarya</taxon>
        <taxon>Basidiomycota</taxon>
        <taxon>Agaricomycotina</taxon>
        <taxon>Agaricomycetes</taxon>
        <taxon>Polyporales</taxon>
        <taxon>Cerrenaceae</taxon>
        <taxon>Somion</taxon>
    </lineage>
</organism>